<reference evidence="2" key="1">
    <citation type="journal article" date="2020" name="Cell">
        <title>Large-Scale Comparative Analyses of Tick Genomes Elucidate Their Genetic Diversity and Vector Capacities.</title>
        <authorList>
            <consortium name="Tick Genome and Microbiome Consortium (TIGMIC)"/>
            <person name="Jia N."/>
            <person name="Wang J."/>
            <person name="Shi W."/>
            <person name="Du L."/>
            <person name="Sun Y."/>
            <person name="Zhan W."/>
            <person name="Jiang J.F."/>
            <person name="Wang Q."/>
            <person name="Zhang B."/>
            <person name="Ji P."/>
            <person name="Bell-Sakyi L."/>
            <person name="Cui X.M."/>
            <person name="Yuan T.T."/>
            <person name="Jiang B.G."/>
            <person name="Yang W.F."/>
            <person name="Lam T.T."/>
            <person name="Chang Q.C."/>
            <person name="Ding S.J."/>
            <person name="Wang X.J."/>
            <person name="Zhu J.G."/>
            <person name="Ruan X.D."/>
            <person name="Zhao L."/>
            <person name="Wei J.T."/>
            <person name="Ye R.Z."/>
            <person name="Que T.C."/>
            <person name="Du C.H."/>
            <person name="Zhou Y.H."/>
            <person name="Cheng J.X."/>
            <person name="Dai P.F."/>
            <person name="Guo W.B."/>
            <person name="Han X.H."/>
            <person name="Huang E.J."/>
            <person name="Li L.F."/>
            <person name="Wei W."/>
            <person name="Gao Y.C."/>
            <person name="Liu J.Z."/>
            <person name="Shao H.Z."/>
            <person name="Wang X."/>
            <person name="Wang C.C."/>
            <person name="Yang T.C."/>
            <person name="Huo Q.B."/>
            <person name="Li W."/>
            <person name="Chen H.Y."/>
            <person name="Chen S.E."/>
            <person name="Zhou L.G."/>
            <person name="Ni X.B."/>
            <person name="Tian J.H."/>
            <person name="Sheng Y."/>
            <person name="Liu T."/>
            <person name="Pan Y.S."/>
            <person name="Xia L.Y."/>
            <person name="Li J."/>
            <person name="Zhao F."/>
            <person name="Cao W.C."/>
        </authorList>
    </citation>
    <scope>NUCLEOTIDE SEQUENCE</scope>
    <source>
        <strain evidence="2">Rmic-2018</strain>
    </source>
</reference>
<dbReference type="Proteomes" id="UP000821866">
    <property type="component" value="Chromosome 7"/>
</dbReference>
<protein>
    <submittedName>
        <fullName evidence="2">Uncharacterized protein</fullName>
    </submittedName>
</protein>
<evidence type="ECO:0000313" key="3">
    <source>
        <dbReference type="Proteomes" id="UP000821866"/>
    </source>
</evidence>
<sequence length="133" mass="14212">MAWDRVTLTTVANCFGRCGFFGSPEEVPPEPEDPTIEDCEQLNVECTSDHFGTANDNLATCGAHTVEDIVEEATCKAADSSDDGDEIDVGNGEGPPPAAETLHALDVLRCAVAADEVSDHTCTRFYAFEQSAR</sequence>
<organism evidence="2 3">
    <name type="scientific">Rhipicephalus microplus</name>
    <name type="common">Cattle tick</name>
    <name type="synonym">Boophilus microplus</name>
    <dbReference type="NCBI Taxonomy" id="6941"/>
    <lineage>
        <taxon>Eukaryota</taxon>
        <taxon>Metazoa</taxon>
        <taxon>Ecdysozoa</taxon>
        <taxon>Arthropoda</taxon>
        <taxon>Chelicerata</taxon>
        <taxon>Arachnida</taxon>
        <taxon>Acari</taxon>
        <taxon>Parasitiformes</taxon>
        <taxon>Ixodida</taxon>
        <taxon>Ixodoidea</taxon>
        <taxon>Ixodidae</taxon>
        <taxon>Rhipicephalinae</taxon>
        <taxon>Rhipicephalus</taxon>
        <taxon>Boophilus</taxon>
    </lineage>
</organism>
<keyword evidence="3" id="KW-1185">Reference proteome</keyword>
<feature type="region of interest" description="Disordered" evidence="1">
    <location>
        <begin position="77"/>
        <end position="98"/>
    </location>
</feature>
<dbReference type="EMBL" id="JABSTU010000009">
    <property type="protein sequence ID" value="KAH8021408.1"/>
    <property type="molecule type" value="Genomic_DNA"/>
</dbReference>
<comment type="caution">
    <text evidence="2">The sequence shown here is derived from an EMBL/GenBank/DDBJ whole genome shotgun (WGS) entry which is preliminary data.</text>
</comment>
<name>A0A9J6DHI8_RHIMP</name>
<proteinExistence type="predicted"/>
<evidence type="ECO:0000313" key="2">
    <source>
        <dbReference type="EMBL" id="KAH8021408.1"/>
    </source>
</evidence>
<dbReference type="AlphaFoldDB" id="A0A9J6DHI8"/>
<gene>
    <name evidence="2" type="ORF">HPB51_015588</name>
</gene>
<accession>A0A9J6DHI8</accession>
<reference evidence="2" key="2">
    <citation type="submission" date="2021-09" db="EMBL/GenBank/DDBJ databases">
        <authorList>
            <person name="Jia N."/>
            <person name="Wang J."/>
            <person name="Shi W."/>
            <person name="Du L."/>
            <person name="Sun Y."/>
            <person name="Zhan W."/>
            <person name="Jiang J."/>
            <person name="Wang Q."/>
            <person name="Zhang B."/>
            <person name="Ji P."/>
            <person name="Sakyi L.B."/>
            <person name="Cui X."/>
            <person name="Yuan T."/>
            <person name="Jiang B."/>
            <person name="Yang W."/>
            <person name="Lam T.T.-Y."/>
            <person name="Chang Q."/>
            <person name="Ding S."/>
            <person name="Wang X."/>
            <person name="Zhu J."/>
            <person name="Ruan X."/>
            <person name="Zhao L."/>
            <person name="Wei J."/>
            <person name="Que T."/>
            <person name="Du C."/>
            <person name="Cheng J."/>
            <person name="Dai P."/>
            <person name="Han X."/>
            <person name="Huang E."/>
            <person name="Gao Y."/>
            <person name="Liu J."/>
            <person name="Shao H."/>
            <person name="Ye R."/>
            <person name="Li L."/>
            <person name="Wei W."/>
            <person name="Wang X."/>
            <person name="Wang C."/>
            <person name="Huo Q."/>
            <person name="Li W."/>
            <person name="Guo W."/>
            <person name="Chen H."/>
            <person name="Chen S."/>
            <person name="Zhou L."/>
            <person name="Zhou L."/>
            <person name="Ni X."/>
            <person name="Tian J."/>
            <person name="Zhou Y."/>
            <person name="Sheng Y."/>
            <person name="Liu T."/>
            <person name="Pan Y."/>
            <person name="Xia L."/>
            <person name="Li J."/>
            <person name="Zhao F."/>
            <person name="Cao W."/>
        </authorList>
    </citation>
    <scope>NUCLEOTIDE SEQUENCE</scope>
    <source>
        <strain evidence="2">Rmic-2018</strain>
        <tissue evidence="2">Larvae</tissue>
    </source>
</reference>
<evidence type="ECO:0000256" key="1">
    <source>
        <dbReference type="SAM" id="MobiDB-lite"/>
    </source>
</evidence>